<dbReference type="PROSITE" id="PS51257">
    <property type="entry name" value="PROKAR_LIPOPROTEIN"/>
    <property type="match status" value="1"/>
</dbReference>
<dbReference type="InterPro" id="IPR032675">
    <property type="entry name" value="LRR_dom_sf"/>
</dbReference>
<dbReference type="OrthoDB" id="3050902at2759"/>
<dbReference type="Gene3D" id="3.80.10.10">
    <property type="entry name" value="Ribonuclease Inhibitor"/>
    <property type="match status" value="1"/>
</dbReference>
<protein>
    <submittedName>
        <fullName evidence="1">Uncharacterized protein</fullName>
    </submittedName>
</protein>
<dbReference type="EMBL" id="JADNYJ010000072">
    <property type="protein sequence ID" value="KAF8891500.1"/>
    <property type="molecule type" value="Genomic_DNA"/>
</dbReference>
<dbReference type="Proteomes" id="UP000724874">
    <property type="component" value="Unassembled WGS sequence"/>
</dbReference>
<dbReference type="AlphaFoldDB" id="A0A9P5NKS3"/>
<accession>A0A9P5NKS3</accession>
<reference evidence="1" key="1">
    <citation type="submission" date="2020-11" db="EMBL/GenBank/DDBJ databases">
        <authorList>
            <consortium name="DOE Joint Genome Institute"/>
            <person name="Ahrendt S."/>
            <person name="Riley R."/>
            <person name="Andreopoulos W."/>
            <person name="LaButti K."/>
            <person name="Pangilinan J."/>
            <person name="Ruiz-duenas F.J."/>
            <person name="Barrasa J.M."/>
            <person name="Sanchez-Garcia M."/>
            <person name="Camarero S."/>
            <person name="Miyauchi S."/>
            <person name="Serrano A."/>
            <person name="Linde D."/>
            <person name="Babiker R."/>
            <person name="Drula E."/>
            <person name="Ayuso-Fernandez I."/>
            <person name="Pacheco R."/>
            <person name="Padilla G."/>
            <person name="Ferreira P."/>
            <person name="Barriuso J."/>
            <person name="Kellner H."/>
            <person name="Castanera R."/>
            <person name="Alfaro M."/>
            <person name="Ramirez L."/>
            <person name="Pisabarro A.G."/>
            <person name="Kuo A."/>
            <person name="Tritt A."/>
            <person name="Lipzen A."/>
            <person name="He G."/>
            <person name="Yan M."/>
            <person name="Ng V."/>
            <person name="Cullen D."/>
            <person name="Martin F."/>
            <person name="Rosso M.-N."/>
            <person name="Henrissat B."/>
            <person name="Hibbett D."/>
            <person name="Martinez A.T."/>
            <person name="Grigoriev I.V."/>
        </authorList>
    </citation>
    <scope>NUCLEOTIDE SEQUENCE</scope>
    <source>
        <strain evidence="1">AH 44721</strain>
    </source>
</reference>
<evidence type="ECO:0000313" key="2">
    <source>
        <dbReference type="Proteomes" id="UP000724874"/>
    </source>
</evidence>
<evidence type="ECO:0000313" key="1">
    <source>
        <dbReference type="EMBL" id="KAF8891500.1"/>
    </source>
</evidence>
<organism evidence="1 2">
    <name type="scientific">Gymnopilus junonius</name>
    <name type="common">Spectacular rustgill mushroom</name>
    <name type="synonym">Gymnopilus spectabilis subsp. junonius</name>
    <dbReference type="NCBI Taxonomy" id="109634"/>
    <lineage>
        <taxon>Eukaryota</taxon>
        <taxon>Fungi</taxon>
        <taxon>Dikarya</taxon>
        <taxon>Basidiomycota</taxon>
        <taxon>Agaricomycotina</taxon>
        <taxon>Agaricomycetes</taxon>
        <taxon>Agaricomycetidae</taxon>
        <taxon>Agaricales</taxon>
        <taxon>Agaricineae</taxon>
        <taxon>Hymenogastraceae</taxon>
        <taxon>Gymnopilus</taxon>
    </lineage>
</organism>
<name>A0A9P5NKS3_GYMJU</name>
<sequence>MARTKQTCKNATGGYSSFSCQLLRKGAVNNPFCVGTIENLNNKSTIQFLDLHTSVVSMKMTNSMRNRSASSTAPGRHLTTVLPLVNDGRESHYSTLADKVGHSSDGIAPTHPQHRALEVFEILGLLFMQMDPATLALLGDLQENDDDSMGDYKFERCLIQTDWARFEHYARRVRRLTCTYFPLCESAVAEMSRTQMHQCLLPRVHTLSWGAPPKFLSLLSSSTVTNLTLLPYMELDRSASRLLFEAVQTFMPNVRKFDIQIFFPVDEVEGSMVNALGSFKKLEWIIDFEHYPDLIEESPLEFQPFCPILTEGAFPDLQRLYMSVNYRDASRFYGLHYEPSHLSWIYVESDEFEKPPSVYAFLSNIVTAFPLLKDLGLVSSCDKNILQMGVHEEERNASLSFDHLKSLLELMALLSLNIVHHQPLALKDSEVDKFASSWPVIETLLLGAAATAINQSNLTLASLKSFAMRCPKLLQLRIFIDTRECHKLSTGGAAVTSNLLPLCRFSSLKQLDLGFSIISQESVVGTSTFLSQLLPPHCILSSGVVFPLLSDSQGSPSAAFERIHLWKEVSQRLAAM</sequence>
<gene>
    <name evidence="1" type="ORF">CPB84DRAFT_1748937</name>
</gene>
<proteinExistence type="predicted"/>
<comment type="caution">
    <text evidence="1">The sequence shown here is derived from an EMBL/GenBank/DDBJ whole genome shotgun (WGS) entry which is preliminary data.</text>
</comment>
<keyword evidence="2" id="KW-1185">Reference proteome</keyword>